<organism evidence="1 2">
    <name type="scientific">Lactuca virosa</name>
    <dbReference type="NCBI Taxonomy" id="75947"/>
    <lineage>
        <taxon>Eukaryota</taxon>
        <taxon>Viridiplantae</taxon>
        <taxon>Streptophyta</taxon>
        <taxon>Embryophyta</taxon>
        <taxon>Tracheophyta</taxon>
        <taxon>Spermatophyta</taxon>
        <taxon>Magnoliopsida</taxon>
        <taxon>eudicotyledons</taxon>
        <taxon>Gunneridae</taxon>
        <taxon>Pentapetalae</taxon>
        <taxon>asterids</taxon>
        <taxon>campanulids</taxon>
        <taxon>Asterales</taxon>
        <taxon>Asteraceae</taxon>
        <taxon>Cichorioideae</taxon>
        <taxon>Cichorieae</taxon>
        <taxon>Lactucinae</taxon>
        <taxon>Lactuca</taxon>
    </lineage>
</organism>
<evidence type="ECO:0000313" key="1">
    <source>
        <dbReference type="EMBL" id="CAH1435764.1"/>
    </source>
</evidence>
<dbReference type="Proteomes" id="UP001157418">
    <property type="component" value="Unassembled WGS sequence"/>
</dbReference>
<dbReference type="PANTHER" id="PTHR16166:SF137">
    <property type="entry name" value="PLECKSTRIN HOMOLOGY (PH) DOMAIN-CONTAINING PROTEIN"/>
    <property type="match status" value="1"/>
</dbReference>
<accession>A0AAU9NBE1</accession>
<evidence type="ECO:0000313" key="2">
    <source>
        <dbReference type="Proteomes" id="UP001157418"/>
    </source>
</evidence>
<dbReference type="PANTHER" id="PTHR16166">
    <property type="entry name" value="VACUOLAR PROTEIN SORTING-ASSOCIATED PROTEIN VPS13"/>
    <property type="match status" value="1"/>
</dbReference>
<dbReference type="InterPro" id="IPR026847">
    <property type="entry name" value="VPS13"/>
</dbReference>
<gene>
    <name evidence="1" type="ORF">LVIROSA_LOCUS22178</name>
</gene>
<dbReference type="GO" id="GO:0006623">
    <property type="term" value="P:protein targeting to vacuole"/>
    <property type="evidence" value="ECO:0007669"/>
    <property type="project" value="TreeGrafter"/>
</dbReference>
<dbReference type="AlphaFoldDB" id="A0AAU9NBE1"/>
<dbReference type="EMBL" id="CAKMRJ010004445">
    <property type="protein sequence ID" value="CAH1435764.1"/>
    <property type="molecule type" value="Genomic_DNA"/>
</dbReference>
<comment type="caution">
    <text evidence="1">The sequence shown here is derived from an EMBL/GenBank/DDBJ whole genome shotgun (WGS) entry which is preliminary data.</text>
</comment>
<sequence>MKIGGGGEGWWLEEAMNKMNEEERYEGGLEKVGMELGKMKVKGYFNNEILFLTVSQSSNVQQLRQDIWGFLSRSKLNGSYETGIALLAPLEIIVELGVIGVSLVDHRPKELVYFYLERVFVSYSTGYDTGITSRFKLILGHLQLDNQLPLTYMPVLLAPEEASDMNHPVFKMTITTCNETPDGIQVYPYVYIRVTDKIWRINIHEPISESLVVFKLPSILPNTQITKKKKKKKKKEEGGHN</sequence>
<proteinExistence type="predicted"/>
<keyword evidence="2" id="KW-1185">Reference proteome</keyword>
<dbReference type="GO" id="GO:0045053">
    <property type="term" value="P:protein retention in Golgi apparatus"/>
    <property type="evidence" value="ECO:0007669"/>
    <property type="project" value="TreeGrafter"/>
</dbReference>
<protein>
    <submittedName>
        <fullName evidence="1">Uncharacterized protein</fullName>
    </submittedName>
</protein>
<reference evidence="1 2" key="1">
    <citation type="submission" date="2022-01" db="EMBL/GenBank/DDBJ databases">
        <authorList>
            <person name="Xiong W."/>
            <person name="Schranz E."/>
        </authorList>
    </citation>
    <scope>NUCLEOTIDE SEQUENCE [LARGE SCALE GENOMIC DNA]</scope>
</reference>
<name>A0AAU9NBE1_9ASTR</name>